<name>A0ABV0NW02_9TELE</name>
<dbReference type="PANTHER" id="PTHR31296">
    <property type="entry name" value="UPF0565 PROTEIN C2ORF69"/>
    <property type="match status" value="1"/>
</dbReference>
<dbReference type="InterPro" id="IPR018881">
    <property type="entry name" value="C2orf69_mit"/>
</dbReference>
<dbReference type="Pfam" id="PF10561">
    <property type="entry name" value="C2orf69"/>
    <property type="match status" value="1"/>
</dbReference>
<protein>
    <submittedName>
        <fullName evidence="2">Uncharacterized protein</fullName>
    </submittedName>
</protein>
<proteinExistence type="predicted"/>
<comment type="caution">
    <text evidence="2">The sequence shown here is derived from an EMBL/GenBank/DDBJ whole genome shotgun (WGS) entry which is preliminary data.</text>
</comment>
<keyword evidence="3" id="KW-1185">Reference proteome</keyword>
<evidence type="ECO:0000256" key="1">
    <source>
        <dbReference type="SAM" id="MobiDB-lite"/>
    </source>
</evidence>
<evidence type="ECO:0000313" key="2">
    <source>
        <dbReference type="EMBL" id="MEQ2174974.1"/>
    </source>
</evidence>
<dbReference type="PANTHER" id="PTHR31296:SF1">
    <property type="entry name" value="MITOCHONDRIAL PROTEIN C2ORF69"/>
    <property type="match status" value="1"/>
</dbReference>
<organism evidence="2 3">
    <name type="scientific">Goodea atripinnis</name>
    <dbReference type="NCBI Taxonomy" id="208336"/>
    <lineage>
        <taxon>Eukaryota</taxon>
        <taxon>Metazoa</taxon>
        <taxon>Chordata</taxon>
        <taxon>Craniata</taxon>
        <taxon>Vertebrata</taxon>
        <taxon>Euteleostomi</taxon>
        <taxon>Actinopterygii</taxon>
        <taxon>Neopterygii</taxon>
        <taxon>Teleostei</taxon>
        <taxon>Neoteleostei</taxon>
        <taxon>Acanthomorphata</taxon>
        <taxon>Ovalentaria</taxon>
        <taxon>Atherinomorphae</taxon>
        <taxon>Cyprinodontiformes</taxon>
        <taxon>Goodeidae</taxon>
        <taxon>Goodea</taxon>
    </lineage>
</organism>
<dbReference type="EMBL" id="JAHRIO010050860">
    <property type="protein sequence ID" value="MEQ2174974.1"/>
    <property type="molecule type" value="Genomic_DNA"/>
</dbReference>
<dbReference type="Proteomes" id="UP001476798">
    <property type="component" value="Unassembled WGS sequence"/>
</dbReference>
<gene>
    <name evidence="2" type="ORF">GOODEAATRI_013278</name>
</gene>
<reference evidence="2 3" key="1">
    <citation type="submission" date="2021-06" db="EMBL/GenBank/DDBJ databases">
        <authorList>
            <person name="Palmer J.M."/>
        </authorList>
    </citation>
    <scope>NUCLEOTIDE SEQUENCE [LARGE SCALE GENOMIC DNA]</scope>
    <source>
        <strain evidence="2 3">GA_2019</strain>
        <tissue evidence="2">Muscle</tissue>
    </source>
</reference>
<evidence type="ECO:0000313" key="3">
    <source>
        <dbReference type="Proteomes" id="UP001476798"/>
    </source>
</evidence>
<feature type="region of interest" description="Disordered" evidence="1">
    <location>
        <begin position="1"/>
        <end position="24"/>
    </location>
</feature>
<accession>A0ABV0NW02</accession>
<sequence length="183" mass="20691">MSSGAGTTHWELRGPQGSDSPHRGRLQRLLGVSGCGPNRFNDLLLLRPESDGESCAGTKERSNNSHVVFFHGDIQNFKEEMVLQPEAAQWLSWSLEQVALILGQRFPNTNIWVVRASRMYLHKFSCYQNFVESNMFGAPEHSPYSADCGAFRQLRSGFLLQNFSNLLQKSESKVPRNLERFGN</sequence>